<dbReference type="PANTHER" id="PTHR13763">
    <property type="entry name" value="BREAST CANCER TYPE 1 SUSCEPTIBILITY PROTEIN BRCA1"/>
    <property type="match status" value="1"/>
</dbReference>
<dbReference type="Gene3D" id="3.40.50.10190">
    <property type="entry name" value="BRCT domain"/>
    <property type="match status" value="1"/>
</dbReference>
<keyword evidence="8" id="KW-0539">Nucleus</keyword>
<dbReference type="PANTHER" id="PTHR13763:SF0">
    <property type="entry name" value="BREAST CANCER TYPE 1 SUSCEPTIBILITY PROTEIN"/>
    <property type="match status" value="1"/>
</dbReference>
<dbReference type="InterPro" id="IPR036420">
    <property type="entry name" value="BRCT_dom_sf"/>
</dbReference>
<keyword evidence="3" id="KW-0677">Repeat</keyword>
<dbReference type="PROSITE" id="PS01358">
    <property type="entry name" value="ZF_RANBP2_1"/>
    <property type="match status" value="1"/>
</dbReference>
<sequence>MLSSLLKIEQQLKCDICDCISKNLNQASKCPTCNTPAKSENLCRDRLHDNLVDYIDQLKKLSLTHSLTPMELSYQTRSSLYETQEESSINDLVPKRKQTESLSPRKRPATEKRINALLDNPMEVLVRTRQKEDVGMEDSSVGRSETAENNATSQATSSNEQWKCPDCLFLNPIHIQTCGICRKYKNTPVIQSKADDTIETRPSNISKDDQSYEPTVLDDDQVKETATIKPPKTRSPENRKSKEVHVMYTGLTPEDDTALDKLVNHTLDTKLKIFVHYKMRDFNDVTHIITSVDKDQLCKRTLKYLQGILEGKWIMTPQWLIKSIESQQWLPEDPYEVKGDHVTGTTQGPSRGRDRQKHNVSILPESSWDLLI</sequence>
<feature type="region of interest" description="Disordered" evidence="9">
    <location>
        <begin position="129"/>
        <end position="158"/>
    </location>
</feature>
<dbReference type="Pfam" id="PF00533">
    <property type="entry name" value="BRCT"/>
    <property type="match status" value="1"/>
</dbReference>
<dbReference type="InterPro" id="IPR001876">
    <property type="entry name" value="Znf_RanBP2"/>
</dbReference>
<dbReference type="STRING" id="246409.I1BYV6"/>
<gene>
    <name evidence="11" type="ORF">RO3G_06091</name>
</gene>
<dbReference type="SUPFAM" id="SSF52113">
    <property type="entry name" value="BRCT domain"/>
    <property type="match status" value="1"/>
</dbReference>
<dbReference type="EMBL" id="CH476735">
    <property type="protein sequence ID" value="EIE81386.1"/>
    <property type="molecule type" value="Genomic_DNA"/>
</dbReference>
<dbReference type="Proteomes" id="UP000009138">
    <property type="component" value="Unassembled WGS sequence"/>
</dbReference>
<evidence type="ECO:0000259" key="10">
    <source>
        <dbReference type="PROSITE" id="PS50172"/>
    </source>
</evidence>
<dbReference type="GeneID" id="93613062"/>
<proteinExistence type="predicted"/>
<dbReference type="InParanoid" id="I1BYV6"/>
<feature type="domain" description="BRCT" evidence="10">
    <location>
        <begin position="283"/>
        <end position="337"/>
    </location>
</feature>
<dbReference type="RefSeq" id="XP_067516782.1">
    <property type="nucleotide sequence ID" value="XM_067660681.1"/>
</dbReference>
<evidence type="ECO:0000256" key="7">
    <source>
        <dbReference type="ARBA" id="ARBA00023204"/>
    </source>
</evidence>
<evidence type="ECO:0000256" key="5">
    <source>
        <dbReference type="ARBA" id="ARBA00022771"/>
    </source>
</evidence>
<feature type="region of interest" description="Disordered" evidence="9">
    <location>
        <begin position="85"/>
        <end position="110"/>
    </location>
</feature>
<dbReference type="GO" id="GO:0000724">
    <property type="term" value="P:double-strand break repair via homologous recombination"/>
    <property type="evidence" value="ECO:0007669"/>
    <property type="project" value="TreeGrafter"/>
</dbReference>
<evidence type="ECO:0000313" key="11">
    <source>
        <dbReference type="EMBL" id="EIE81386.1"/>
    </source>
</evidence>
<evidence type="ECO:0000256" key="9">
    <source>
        <dbReference type="SAM" id="MobiDB-lite"/>
    </source>
</evidence>
<keyword evidence="6" id="KW-0862">Zinc</keyword>
<dbReference type="OrthoDB" id="549017at2759"/>
<feature type="region of interest" description="Disordered" evidence="9">
    <location>
        <begin position="195"/>
        <end position="220"/>
    </location>
</feature>
<keyword evidence="5" id="KW-0863">Zinc-finger</keyword>
<comment type="subcellular location">
    <subcellularLocation>
        <location evidence="1">Nucleus</location>
    </subcellularLocation>
</comment>
<evidence type="ECO:0000256" key="8">
    <source>
        <dbReference type="ARBA" id="ARBA00023242"/>
    </source>
</evidence>
<dbReference type="GO" id="GO:0004842">
    <property type="term" value="F:ubiquitin-protein transferase activity"/>
    <property type="evidence" value="ECO:0007669"/>
    <property type="project" value="TreeGrafter"/>
</dbReference>
<feature type="compositionally biased region" description="Polar residues" evidence="9">
    <location>
        <begin position="141"/>
        <end position="158"/>
    </location>
</feature>
<dbReference type="InterPro" id="IPR031099">
    <property type="entry name" value="BRCA1-associated"/>
</dbReference>
<keyword evidence="4" id="KW-0227">DNA damage</keyword>
<dbReference type="VEuPathDB" id="FungiDB:RO3G_06091"/>
<dbReference type="InterPro" id="IPR001357">
    <property type="entry name" value="BRCT_dom"/>
</dbReference>
<dbReference type="GO" id="GO:0005634">
    <property type="term" value="C:nucleus"/>
    <property type="evidence" value="ECO:0007669"/>
    <property type="project" value="UniProtKB-SubCell"/>
</dbReference>
<organism evidence="11 12">
    <name type="scientific">Rhizopus delemar (strain RA 99-880 / ATCC MYA-4621 / FGSC 9543 / NRRL 43880)</name>
    <name type="common">Mucormycosis agent</name>
    <name type="synonym">Rhizopus arrhizus var. delemar</name>
    <dbReference type="NCBI Taxonomy" id="246409"/>
    <lineage>
        <taxon>Eukaryota</taxon>
        <taxon>Fungi</taxon>
        <taxon>Fungi incertae sedis</taxon>
        <taxon>Mucoromycota</taxon>
        <taxon>Mucoromycotina</taxon>
        <taxon>Mucoromycetes</taxon>
        <taxon>Mucorales</taxon>
        <taxon>Mucorineae</taxon>
        <taxon>Rhizopodaceae</taxon>
        <taxon>Rhizopus</taxon>
    </lineage>
</organism>
<dbReference type="OMA" id="WIIECIS"/>
<evidence type="ECO:0000256" key="2">
    <source>
        <dbReference type="ARBA" id="ARBA00022723"/>
    </source>
</evidence>
<keyword evidence="2" id="KW-0479">Metal-binding</keyword>
<dbReference type="eggNOG" id="KOG4362">
    <property type="taxonomic scope" value="Eukaryota"/>
</dbReference>
<evidence type="ECO:0000256" key="6">
    <source>
        <dbReference type="ARBA" id="ARBA00022833"/>
    </source>
</evidence>
<dbReference type="SMART" id="SM00292">
    <property type="entry name" value="BRCT"/>
    <property type="match status" value="1"/>
</dbReference>
<keyword evidence="7" id="KW-0234">DNA repair</keyword>
<reference evidence="11 12" key="1">
    <citation type="journal article" date="2009" name="PLoS Genet.">
        <title>Genomic analysis of the basal lineage fungus Rhizopus oryzae reveals a whole-genome duplication.</title>
        <authorList>
            <person name="Ma L.-J."/>
            <person name="Ibrahim A.S."/>
            <person name="Skory C."/>
            <person name="Grabherr M.G."/>
            <person name="Burger G."/>
            <person name="Butler M."/>
            <person name="Elias M."/>
            <person name="Idnurm A."/>
            <person name="Lang B.F."/>
            <person name="Sone T."/>
            <person name="Abe A."/>
            <person name="Calvo S.E."/>
            <person name="Corrochano L.M."/>
            <person name="Engels R."/>
            <person name="Fu J."/>
            <person name="Hansberg W."/>
            <person name="Kim J.-M."/>
            <person name="Kodira C.D."/>
            <person name="Koehrsen M.J."/>
            <person name="Liu B."/>
            <person name="Miranda-Saavedra D."/>
            <person name="O'Leary S."/>
            <person name="Ortiz-Castellanos L."/>
            <person name="Poulter R."/>
            <person name="Rodriguez-Romero J."/>
            <person name="Ruiz-Herrera J."/>
            <person name="Shen Y.-Q."/>
            <person name="Zeng Q."/>
            <person name="Galagan J."/>
            <person name="Birren B.W."/>
            <person name="Cuomo C.A."/>
            <person name="Wickes B.L."/>
        </authorList>
    </citation>
    <scope>NUCLEOTIDE SEQUENCE [LARGE SCALE GENOMIC DNA]</scope>
    <source>
        <strain evidence="12">RA 99-880 / ATCC MYA-4621 / FGSC 9543 / NRRL 43880</strain>
    </source>
</reference>
<dbReference type="GO" id="GO:0008270">
    <property type="term" value="F:zinc ion binding"/>
    <property type="evidence" value="ECO:0007669"/>
    <property type="project" value="UniProtKB-KW"/>
</dbReference>
<name>I1BYV6_RHIO9</name>
<accession>I1BYV6</accession>
<evidence type="ECO:0000256" key="1">
    <source>
        <dbReference type="ARBA" id="ARBA00004123"/>
    </source>
</evidence>
<dbReference type="AlphaFoldDB" id="I1BYV6"/>
<keyword evidence="12" id="KW-1185">Reference proteome</keyword>
<evidence type="ECO:0000256" key="3">
    <source>
        <dbReference type="ARBA" id="ARBA00022737"/>
    </source>
</evidence>
<dbReference type="GO" id="GO:0045944">
    <property type="term" value="P:positive regulation of transcription by RNA polymerase II"/>
    <property type="evidence" value="ECO:0007669"/>
    <property type="project" value="TreeGrafter"/>
</dbReference>
<protein>
    <recommendedName>
        <fullName evidence="10">BRCT domain-containing protein</fullName>
    </recommendedName>
</protein>
<dbReference type="PROSITE" id="PS50172">
    <property type="entry name" value="BRCT"/>
    <property type="match status" value="1"/>
</dbReference>
<feature type="region of interest" description="Disordered" evidence="9">
    <location>
        <begin position="335"/>
        <end position="358"/>
    </location>
</feature>
<evidence type="ECO:0000256" key="4">
    <source>
        <dbReference type="ARBA" id="ARBA00022763"/>
    </source>
</evidence>
<evidence type="ECO:0000313" key="12">
    <source>
        <dbReference type="Proteomes" id="UP000009138"/>
    </source>
</evidence>